<protein>
    <submittedName>
        <fullName evidence="6">UbiA prenyltransferase family</fullName>
    </submittedName>
</protein>
<dbReference type="GO" id="GO:0016020">
    <property type="term" value="C:membrane"/>
    <property type="evidence" value="ECO:0007669"/>
    <property type="project" value="UniProtKB-SubCell"/>
</dbReference>
<evidence type="ECO:0000256" key="4">
    <source>
        <dbReference type="ARBA" id="ARBA00023136"/>
    </source>
</evidence>
<keyword evidence="4 5" id="KW-0472">Membrane</keyword>
<evidence type="ECO:0000256" key="2">
    <source>
        <dbReference type="ARBA" id="ARBA00022692"/>
    </source>
</evidence>
<evidence type="ECO:0000256" key="3">
    <source>
        <dbReference type="ARBA" id="ARBA00022989"/>
    </source>
</evidence>
<dbReference type="Proteomes" id="UP001278766">
    <property type="component" value="Unassembled WGS sequence"/>
</dbReference>
<proteinExistence type="predicted"/>
<reference evidence="6" key="1">
    <citation type="journal article" date="2023" name="Mol. Phylogenet. Evol.">
        <title>Genome-scale phylogeny and comparative genomics of the fungal order Sordariales.</title>
        <authorList>
            <person name="Hensen N."/>
            <person name="Bonometti L."/>
            <person name="Westerberg I."/>
            <person name="Brannstrom I.O."/>
            <person name="Guillou S."/>
            <person name="Cros-Aarteil S."/>
            <person name="Calhoun S."/>
            <person name="Haridas S."/>
            <person name="Kuo A."/>
            <person name="Mondo S."/>
            <person name="Pangilinan J."/>
            <person name="Riley R."/>
            <person name="LaButti K."/>
            <person name="Andreopoulos B."/>
            <person name="Lipzen A."/>
            <person name="Chen C."/>
            <person name="Yan M."/>
            <person name="Daum C."/>
            <person name="Ng V."/>
            <person name="Clum A."/>
            <person name="Steindorff A."/>
            <person name="Ohm R.A."/>
            <person name="Martin F."/>
            <person name="Silar P."/>
            <person name="Natvig D.O."/>
            <person name="Lalanne C."/>
            <person name="Gautier V."/>
            <person name="Ament-Velasquez S.L."/>
            <person name="Kruys A."/>
            <person name="Hutchinson M.I."/>
            <person name="Powell A.J."/>
            <person name="Barry K."/>
            <person name="Miller A.N."/>
            <person name="Grigoriev I.V."/>
            <person name="Debuchy R."/>
            <person name="Gladieux P."/>
            <person name="Hiltunen Thoren M."/>
            <person name="Johannesson H."/>
        </authorList>
    </citation>
    <scope>NUCLEOTIDE SEQUENCE</scope>
    <source>
        <strain evidence="6">CBS 168.71</strain>
    </source>
</reference>
<keyword evidence="7" id="KW-1185">Reference proteome</keyword>
<comment type="subcellular location">
    <subcellularLocation>
        <location evidence="1">Membrane</location>
        <topology evidence="1">Multi-pass membrane protein</topology>
    </subcellularLocation>
</comment>
<dbReference type="InterPro" id="IPR044878">
    <property type="entry name" value="UbiA_sf"/>
</dbReference>
<dbReference type="Pfam" id="PF01040">
    <property type="entry name" value="UbiA"/>
    <property type="match status" value="1"/>
</dbReference>
<dbReference type="PANTHER" id="PTHR42723:SF1">
    <property type="entry name" value="CHLOROPHYLL SYNTHASE, CHLOROPLASTIC"/>
    <property type="match status" value="1"/>
</dbReference>
<evidence type="ECO:0000256" key="5">
    <source>
        <dbReference type="SAM" id="Phobius"/>
    </source>
</evidence>
<name>A0AAE0LPR8_9PEZI</name>
<dbReference type="GO" id="GO:0016765">
    <property type="term" value="F:transferase activity, transferring alkyl or aryl (other than methyl) groups"/>
    <property type="evidence" value="ECO:0007669"/>
    <property type="project" value="InterPro"/>
</dbReference>
<comment type="caution">
    <text evidence="6">The sequence shown here is derived from an EMBL/GenBank/DDBJ whole genome shotgun (WGS) entry which is preliminary data.</text>
</comment>
<reference evidence="6" key="2">
    <citation type="submission" date="2023-06" db="EMBL/GenBank/DDBJ databases">
        <authorList>
            <consortium name="Lawrence Berkeley National Laboratory"/>
            <person name="Haridas S."/>
            <person name="Hensen N."/>
            <person name="Bonometti L."/>
            <person name="Westerberg I."/>
            <person name="Brannstrom I.O."/>
            <person name="Guillou S."/>
            <person name="Cros-Aarteil S."/>
            <person name="Calhoun S."/>
            <person name="Kuo A."/>
            <person name="Mondo S."/>
            <person name="Pangilinan J."/>
            <person name="Riley R."/>
            <person name="Labutti K."/>
            <person name="Andreopoulos B."/>
            <person name="Lipzen A."/>
            <person name="Chen C."/>
            <person name="Yanf M."/>
            <person name="Daum C."/>
            <person name="Ng V."/>
            <person name="Clum A."/>
            <person name="Steindorff A."/>
            <person name="Ohm R."/>
            <person name="Martin F."/>
            <person name="Silar P."/>
            <person name="Natvig D."/>
            <person name="Lalanne C."/>
            <person name="Gautier V."/>
            <person name="Ament-Velasquez S.L."/>
            <person name="Kruys A."/>
            <person name="Hutchinson M.I."/>
            <person name="Powell A.J."/>
            <person name="Barry K."/>
            <person name="Miller A.N."/>
            <person name="Grigoriev I.V."/>
            <person name="Debuchy R."/>
            <person name="Gladieux P."/>
            <person name="Thoren M.H."/>
            <person name="Johannesson H."/>
        </authorList>
    </citation>
    <scope>NUCLEOTIDE SEQUENCE</scope>
    <source>
        <strain evidence="6">CBS 168.71</strain>
    </source>
</reference>
<evidence type="ECO:0000313" key="6">
    <source>
        <dbReference type="EMBL" id="KAK3293013.1"/>
    </source>
</evidence>
<gene>
    <name evidence="6" type="ORF">B0H64DRAFT_464933</name>
</gene>
<dbReference type="InterPro" id="IPR000537">
    <property type="entry name" value="UbiA_prenyltransferase"/>
</dbReference>
<feature type="transmembrane region" description="Helical" evidence="5">
    <location>
        <begin position="239"/>
        <end position="266"/>
    </location>
</feature>
<dbReference type="AlphaFoldDB" id="A0AAE0LPR8"/>
<dbReference type="CDD" id="cd13965">
    <property type="entry name" value="PT_UbiA_3"/>
    <property type="match status" value="1"/>
</dbReference>
<dbReference type="RefSeq" id="XP_062656527.1">
    <property type="nucleotide sequence ID" value="XM_062807645.1"/>
</dbReference>
<feature type="transmembrane region" description="Helical" evidence="5">
    <location>
        <begin position="278"/>
        <end position="296"/>
    </location>
</feature>
<keyword evidence="2 5" id="KW-0812">Transmembrane</keyword>
<dbReference type="GeneID" id="87844593"/>
<feature type="transmembrane region" description="Helical" evidence="5">
    <location>
        <begin position="112"/>
        <end position="136"/>
    </location>
</feature>
<accession>A0AAE0LPR8</accession>
<dbReference type="PANTHER" id="PTHR42723">
    <property type="entry name" value="CHLOROPHYLL SYNTHASE"/>
    <property type="match status" value="1"/>
</dbReference>
<feature type="transmembrane region" description="Helical" evidence="5">
    <location>
        <begin position="47"/>
        <end position="69"/>
    </location>
</feature>
<dbReference type="Gene3D" id="1.10.357.140">
    <property type="entry name" value="UbiA prenyltransferase"/>
    <property type="match status" value="1"/>
</dbReference>
<dbReference type="InterPro" id="IPR050475">
    <property type="entry name" value="Prenyltransferase_related"/>
</dbReference>
<dbReference type="EMBL" id="JAUEPN010000006">
    <property type="protein sequence ID" value="KAK3293013.1"/>
    <property type="molecule type" value="Genomic_DNA"/>
</dbReference>
<organism evidence="6 7">
    <name type="scientific">Chaetomium fimeti</name>
    <dbReference type="NCBI Taxonomy" id="1854472"/>
    <lineage>
        <taxon>Eukaryota</taxon>
        <taxon>Fungi</taxon>
        <taxon>Dikarya</taxon>
        <taxon>Ascomycota</taxon>
        <taxon>Pezizomycotina</taxon>
        <taxon>Sordariomycetes</taxon>
        <taxon>Sordariomycetidae</taxon>
        <taxon>Sordariales</taxon>
        <taxon>Chaetomiaceae</taxon>
        <taxon>Chaetomium</taxon>
    </lineage>
</organism>
<evidence type="ECO:0000256" key="1">
    <source>
        <dbReference type="ARBA" id="ARBA00004141"/>
    </source>
</evidence>
<sequence length="300" mass="32234">MSIMAYHAKTAFLFTSNNINDIVTTGVLFGALHGRVAASISMGPSLSWTQILAATPAMVLWSWCNLFLFNLHNQRHPSAVAEDARNKPWRPIPSGRITPGQTTAVMLCMYPVVLMVALAVGGLGPCLLQAALSLWYNELDGASHPFIKNLLNGLGDACLFAGPLEVVTGRSVFSGRGEAARWLAILAAAITTTVHTQDFRDCEGDKATGRRTVPLVIGDTNARLMAAAGFAIWTAVSCWYWGIGLGICKAGVGVWVAAALLVTNLFRDRSQRGDSFTWKLYALWLLGLFALPPMALQGGL</sequence>
<evidence type="ECO:0000313" key="7">
    <source>
        <dbReference type="Proteomes" id="UP001278766"/>
    </source>
</evidence>
<keyword evidence="3 5" id="KW-1133">Transmembrane helix</keyword>